<evidence type="ECO:0000256" key="3">
    <source>
        <dbReference type="ARBA" id="ARBA00022538"/>
    </source>
</evidence>
<keyword evidence="9 11" id="KW-0406">Ion transport</keyword>
<evidence type="ECO:0000256" key="8">
    <source>
        <dbReference type="ARBA" id="ARBA00022989"/>
    </source>
</evidence>
<keyword evidence="10 11" id="KW-0472">Membrane</keyword>
<dbReference type="HAMAP" id="MF_00276">
    <property type="entry name" value="KdpC"/>
    <property type="match status" value="1"/>
</dbReference>
<dbReference type="Proteomes" id="UP000190341">
    <property type="component" value="Unassembled WGS sequence"/>
</dbReference>
<evidence type="ECO:0000256" key="9">
    <source>
        <dbReference type="ARBA" id="ARBA00023065"/>
    </source>
</evidence>
<comment type="subcellular location">
    <subcellularLocation>
        <location evidence="11">Cell membrane</location>
        <topology evidence="11">Single-pass membrane protein</topology>
    </subcellularLocation>
</comment>
<dbReference type="AlphaFoldDB" id="A0A1T5J321"/>
<dbReference type="PIRSF" id="PIRSF001296">
    <property type="entry name" value="K_ATPase_KdpC"/>
    <property type="match status" value="1"/>
</dbReference>
<dbReference type="InterPro" id="IPR003820">
    <property type="entry name" value="KdpC"/>
</dbReference>
<dbReference type="OrthoDB" id="9788285at2"/>
<dbReference type="GO" id="GO:0005886">
    <property type="term" value="C:plasma membrane"/>
    <property type="evidence" value="ECO:0007669"/>
    <property type="project" value="UniProtKB-SubCell"/>
</dbReference>
<evidence type="ECO:0000256" key="4">
    <source>
        <dbReference type="ARBA" id="ARBA00022692"/>
    </source>
</evidence>
<dbReference type="STRING" id="428993.SAMN06296058_0482"/>
<keyword evidence="1 11" id="KW-0813">Transport</keyword>
<feature type="transmembrane region" description="Helical" evidence="11">
    <location>
        <begin position="20"/>
        <end position="43"/>
    </location>
</feature>
<evidence type="ECO:0000256" key="1">
    <source>
        <dbReference type="ARBA" id="ARBA00022448"/>
    </source>
</evidence>
<protein>
    <recommendedName>
        <fullName evidence="11">Potassium-transporting ATPase KdpC subunit</fullName>
    </recommendedName>
    <alternativeName>
        <fullName evidence="11">ATP phosphohydrolase [potassium-transporting] C chain</fullName>
    </alternativeName>
    <alternativeName>
        <fullName evidence="11">Potassium-binding and translocating subunit C</fullName>
    </alternativeName>
    <alternativeName>
        <fullName evidence="11">Potassium-translocating ATPase C chain</fullName>
    </alternativeName>
</protein>
<keyword evidence="3 11" id="KW-0633">Potassium transport</keyword>
<evidence type="ECO:0000256" key="5">
    <source>
        <dbReference type="ARBA" id="ARBA00022741"/>
    </source>
</evidence>
<keyword evidence="7 11" id="KW-0630">Potassium</keyword>
<dbReference type="PANTHER" id="PTHR30042:SF2">
    <property type="entry name" value="POTASSIUM-TRANSPORTING ATPASE KDPC SUBUNIT"/>
    <property type="match status" value="1"/>
</dbReference>
<reference evidence="12 13" key="1">
    <citation type="submission" date="2017-02" db="EMBL/GenBank/DDBJ databases">
        <authorList>
            <person name="Peterson S.W."/>
        </authorList>
    </citation>
    <scope>NUCLEOTIDE SEQUENCE [LARGE SCALE GENOMIC DNA]</scope>
    <source>
        <strain evidence="12 13">P15</strain>
    </source>
</reference>
<evidence type="ECO:0000256" key="11">
    <source>
        <dbReference type="HAMAP-Rule" id="MF_00276"/>
    </source>
</evidence>
<keyword evidence="4 11" id="KW-0812">Transmembrane</keyword>
<accession>A0A1T5J321</accession>
<evidence type="ECO:0000256" key="6">
    <source>
        <dbReference type="ARBA" id="ARBA00022840"/>
    </source>
</evidence>
<sequence>MNHSILLLEDPPQAARASGGLLRASLGLSLVSLLVFGLAYSLVGAGVGRALFADTATGSLLERDGKVVGSSLAAQPFADPRYFFPRPSAANYDLMALAGSNQARTNPDMRQRVEAARAEVAQREGVDPAAVPSDLVTQSGGAIDPHVSPQAAAIQIARVAKARGMPVAQVQALVAAHTQAPQWGVLGAARVNVLSLNLALDAADTGAEGVVAAHPAAPADDASRR</sequence>
<comment type="similarity">
    <text evidence="11">Belongs to the KdpC family.</text>
</comment>
<dbReference type="NCBIfam" id="TIGR00681">
    <property type="entry name" value="kdpC"/>
    <property type="match status" value="1"/>
</dbReference>
<gene>
    <name evidence="11" type="primary">kdpC</name>
    <name evidence="12" type="ORF">SAMN06296058_0482</name>
</gene>
<evidence type="ECO:0000256" key="2">
    <source>
        <dbReference type="ARBA" id="ARBA00022475"/>
    </source>
</evidence>
<dbReference type="PANTHER" id="PTHR30042">
    <property type="entry name" value="POTASSIUM-TRANSPORTING ATPASE C CHAIN"/>
    <property type="match status" value="1"/>
</dbReference>
<keyword evidence="2 11" id="KW-1003">Cell membrane</keyword>
<organism evidence="12 13">
    <name type="scientific">Pseudoxanthomonas indica</name>
    <dbReference type="NCBI Taxonomy" id="428993"/>
    <lineage>
        <taxon>Bacteria</taxon>
        <taxon>Pseudomonadati</taxon>
        <taxon>Pseudomonadota</taxon>
        <taxon>Gammaproteobacteria</taxon>
        <taxon>Lysobacterales</taxon>
        <taxon>Lysobacteraceae</taxon>
        <taxon>Pseudoxanthomonas</taxon>
    </lineage>
</organism>
<dbReference type="GO" id="GO:0008556">
    <property type="term" value="F:P-type potassium transmembrane transporter activity"/>
    <property type="evidence" value="ECO:0007669"/>
    <property type="project" value="InterPro"/>
</dbReference>
<dbReference type="EMBL" id="FUZV01000001">
    <property type="protein sequence ID" value="SKC45839.1"/>
    <property type="molecule type" value="Genomic_DNA"/>
</dbReference>
<evidence type="ECO:0000313" key="13">
    <source>
        <dbReference type="Proteomes" id="UP000190341"/>
    </source>
</evidence>
<keyword evidence="8 11" id="KW-1133">Transmembrane helix</keyword>
<dbReference type="Pfam" id="PF02669">
    <property type="entry name" value="KdpC"/>
    <property type="match status" value="1"/>
</dbReference>
<comment type="subunit">
    <text evidence="11">The system is composed of three essential subunits: KdpA, KdpB and KdpC.</text>
</comment>
<evidence type="ECO:0000256" key="10">
    <source>
        <dbReference type="ARBA" id="ARBA00023136"/>
    </source>
</evidence>
<dbReference type="NCBIfam" id="NF001454">
    <property type="entry name" value="PRK00315.1"/>
    <property type="match status" value="1"/>
</dbReference>
<dbReference type="RefSeq" id="WP_079722879.1">
    <property type="nucleotide sequence ID" value="NZ_BMCL01000003.1"/>
</dbReference>
<evidence type="ECO:0000313" key="12">
    <source>
        <dbReference type="EMBL" id="SKC45839.1"/>
    </source>
</evidence>
<dbReference type="GO" id="GO:0005524">
    <property type="term" value="F:ATP binding"/>
    <property type="evidence" value="ECO:0007669"/>
    <property type="project" value="UniProtKB-UniRule"/>
</dbReference>
<proteinExistence type="inferred from homology"/>
<evidence type="ECO:0000256" key="7">
    <source>
        <dbReference type="ARBA" id="ARBA00022958"/>
    </source>
</evidence>
<keyword evidence="6 11" id="KW-0067">ATP-binding</keyword>
<keyword evidence="5 11" id="KW-0547">Nucleotide-binding</keyword>
<comment type="function">
    <text evidence="11">Part of the high-affinity ATP-driven potassium transport (or Kdp) system, which catalyzes the hydrolysis of ATP coupled with the electrogenic transport of potassium into the cytoplasm. This subunit acts as a catalytic chaperone that increases the ATP-binding affinity of the ATP-hydrolyzing subunit KdpB by the formation of a transient KdpB/KdpC/ATP ternary complex.</text>
</comment>
<name>A0A1T5J321_9GAMM</name>
<keyword evidence="13" id="KW-1185">Reference proteome</keyword>